<dbReference type="EMBL" id="VSSQ01058307">
    <property type="protein sequence ID" value="MPN12033.1"/>
    <property type="molecule type" value="Genomic_DNA"/>
</dbReference>
<evidence type="ECO:0000313" key="1">
    <source>
        <dbReference type="EMBL" id="MPN12033.1"/>
    </source>
</evidence>
<accession>A0A645FIG5</accession>
<name>A0A645FIG5_9ZZZZ</name>
<comment type="caution">
    <text evidence="1">The sequence shown here is derived from an EMBL/GenBank/DDBJ whole genome shotgun (WGS) entry which is preliminary data.</text>
</comment>
<protein>
    <submittedName>
        <fullName evidence="1">Uncharacterized protein</fullName>
    </submittedName>
</protein>
<reference evidence="1" key="1">
    <citation type="submission" date="2019-08" db="EMBL/GenBank/DDBJ databases">
        <authorList>
            <person name="Kucharzyk K."/>
            <person name="Murdoch R.W."/>
            <person name="Higgins S."/>
            <person name="Loffler F."/>
        </authorList>
    </citation>
    <scope>NUCLEOTIDE SEQUENCE</scope>
</reference>
<proteinExistence type="predicted"/>
<gene>
    <name evidence="1" type="ORF">SDC9_159343</name>
</gene>
<dbReference type="AlphaFoldDB" id="A0A645FIG5"/>
<organism evidence="1">
    <name type="scientific">bioreactor metagenome</name>
    <dbReference type="NCBI Taxonomy" id="1076179"/>
    <lineage>
        <taxon>unclassified sequences</taxon>
        <taxon>metagenomes</taxon>
        <taxon>ecological metagenomes</taxon>
    </lineage>
</organism>
<sequence length="236" mass="25207">MGRDVCGHAYRDAAASVNQQVGIAGGEHRGLHKGFIEIGHEIHGVLSNIRHHFGAQLGKAGFRIPHGSGAVPIDGAEVALSLHQHIAGVEFLGQAHHRVIDGAVSMGVIFAQHIAHDAGALMEGLIRAEALLVHGIKDAPMHGLQPVPHIGKGAVDNNRHSIGDERFLHLLLNIEGAYAGIFFGFLGHSSVTSSFLPRKHPGRLCACSFFTVRLPGVMFKGLSPCARPRRFGWLSP</sequence>